<feature type="domain" description="Transposase zinc-binding" evidence="2">
    <location>
        <begin position="35"/>
        <end position="125"/>
    </location>
</feature>
<dbReference type="GO" id="GO:0004803">
    <property type="term" value="F:transposase activity"/>
    <property type="evidence" value="ECO:0007669"/>
    <property type="project" value="InterPro"/>
</dbReference>
<organism evidence="4 7">
    <name type="scientific">Klebsiella pneumoniae</name>
    <dbReference type="NCBI Taxonomy" id="573"/>
    <lineage>
        <taxon>Bacteria</taxon>
        <taxon>Pseudomonadati</taxon>
        <taxon>Pseudomonadota</taxon>
        <taxon>Gammaproteobacteria</taxon>
        <taxon>Enterobacterales</taxon>
        <taxon>Enterobacteriaceae</taxon>
        <taxon>Klebsiella/Raoultella group</taxon>
        <taxon>Klebsiella</taxon>
        <taxon>Klebsiella pneumoniae complex</taxon>
    </lineage>
</organism>
<reference evidence="6 7" key="1">
    <citation type="submission" date="2018-06" db="EMBL/GenBank/DDBJ databases">
        <authorList>
            <consortium name="Pathogen Informatics"/>
            <person name="Doyle S."/>
        </authorList>
    </citation>
    <scope>NUCLEOTIDE SEQUENCE [LARGE SCALE GENOMIC DNA]</scope>
    <source>
        <strain evidence="4 7">NCTC9601</strain>
        <strain evidence="5 6">NCTC9645</strain>
    </source>
</reference>
<dbReference type="GO" id="GO:0003677">
    <property type="term" value="F:DNA binding"/>
    <property type="evidence" value="ECO:0007669"/>
    <property type="project" value="InterPro"/>
</dbReference>
<protein>
    <submittedName>
        <fullName evidence="4">Transposase</fullName>
    </submittedName>
</protein>
<accession>A0A2X1QIL2</accession>
<dbReference type="EMBL" id="UASO01000008">
    <property type="protein sequence ID" value="SQC86679.1"/>
    <property type="molecule type" value="Genomic_DNA"/>
</dbReference>
<dbReference type="Pfam" id="PF04986">
    <property type="entry name" value="Y2_Tnp"/>
    <property type="match status" value="1"/>
</dbReference>
<dbReference type="Pfam" id="PF14319">
    <property type="entry name" value="Zn_Tnp_IS91"/>
    <property type="match status" value="1"/>
</dbReference>
<dbReference type="Proteomes" id="UP000250675">
    <property type="component" value="Unassembled WGS sequence"/>
</dbReference>
<dbReference type="PANTHER" id="PTHR37023">
    <property type="entry name" value="TRANSPOSASE"/>
    <property type="match status" value="1"/>
</dbReference>
<dbReference type="AlphaFoldDB" id="A0A2X1QIL2"/>
<evidence type="ECO:0000313" key="7">
    <source>
        <dbReference type="Proteomes" id="UP000251123"/>
    </source>
</evidence>
<dbReference type="InterPro" id="IPR054832">
    <property type="entry name" value="transpos_IS91"/>
</dbReference>
<feature type="domain" description="Transposase IS801/IS1294" evidence="1">
    <location>
        <begin position="163"/>
        <end position="343"/>
    </location>
</feature>
<dbReference type="InterPro" id="IPR026889">
    <property type="entry name" value="Zn_Tnp"/>
</dbReference>
<dbReference type="EMBL" id="UASN01000019">
    <property type="protein sequence ID" value="SPX55354.1"/>
    <property type="molecule type" value="Genomic_DNA"/>
</dbReference>
<evidence type="ECO:0000313" key="4">
    <source>
        <dbReference type="EMBL" id="SPX55354.1"/>
    </source>
</evidence>
<evidence type="ECO:0000259" key="2">
    <source>
        <dbReference type="Pfam" id="PF14319"/>
    </source>
</evidence>
<dbReference type="GO" id="GO:0006313">
    <property type="term" value="P:DNA transposition"/>
    <property type="evidence" value="ECO:0007669"/>
    <property type="project" value="InterPro"/>
</dbReference>
<name>A0A2X1QIL2_KLEPN</name>
<evidence type="ECO:0000313" key="5">
    <source>
        <dbReference type="EMBL" id="SQC86679.1"/>
    </source>
</evidence>
<sequence length="427" mass="49858">MSRLAPTHFSCSLPPCRLCTMYIPRPAKLLFQHDDGWSRYLDKHGDALSDWTKLAVERMLACGTCAMGVRRYCCASSDCTHSRFFCQSCKSKACSSCGLKATEQWIAEQQHILPDCDWQHITFTMPHLLWPFFNNNWPLLNDLFRCATRAMLRWARQQGIEVGIFCALHTYGRQLNQHPHIHVSVTRGGLDVKNGVWRHLFFKKKEVEAIWRNAVVYLLRDNYAQINPGALPGLGHIRNEDRWHRYLHAQYRRAWKVHFAKKTRGAWRSVKYLGRYLKRPPVAASQLRHYRGGAVVHQYYDHRTQQHKRQKISQEEMLQRYVSHIPARHFKMVRYYGFLANRKRGTLLPKVYDALEMTVREKPKRPGFAVLMKGFLGTDPYQCILCKGRLRFAGAVAGDHATKLLSDRLHRMAKKRWLQIPALDKCA</sequence>
<evidence type="ECO:0000313" key="6">
    <source>
        <dbReference type="Proteomes" id="UP000250675"/>
    </source>
</evidence>
<evidence type="ECO:0000259" key="1">
    <source>
        <dbReference type="Pfam" id="PF04986"/>
    </source>
</evidence>
<dbReference type="InterPro" id="IPR007069">
    <property type="entry name" value="Transposase_32"/>
</dbReference>
<dbReference type="EMBL" id="UASN01000019">
    <property type="protein sequence ID" value="SPX55189.1"/>
    <property type="molecule type" value="Genomic_DNA"/>
</dbReference>
<gene>
    <name evidence="3" type="ORF">NCTC9601_02362</name>
    <name evidence="4" type="ORF">NCTC9601_02532</name>
    <name evidence="5" type="ORF">NCTC9645_04771</name>
</gene>
<evidence type="ECO:0000313" key="3">
    <source>
        <dbReference type="EMBL" id="SPX55189.1"/>
    </source>
</evidence>
<dbReference type="Proteomes" id="UP000251123">
    <property type="component" value="Unassembled WGS sequence"/>
</dbReference>
<proteinExistence type="predicted"/>
<dbReference type="NCBIfam" id="NF033538">
    <property type="entry name" value="transpos_IS91"/>
    <property type="match status" value="1"/>
</dbReference>
<dbReference type="PANTHER" id="PTHR37023:SF1">
    <property type="entry name" value="ISSOD25 TRANSPOSASE TNPA_ISSOD25"/>
    <property type="match status" value="1"/>
</dbReference>